<feature type="compositionally biased region" description="Basic and acidic residues" evidence="1">
    <location>
        <begin position="126"/>
        <end position="140"/>
    </location>
</feature>
<sequence>MTDTSFSSFRYGSAYDETAHVAARRRLEWLARTMDSAVRVPGTNITFGADAVLGLVPGFGNLATTAVSGYLIREAWRLGVPRGKLLRMVGNVAMDSLISAVPVAGNIADVFWKANRKNMAILAEHLDGPPPRGERTFGDRTHRRRRSAPYTIDGEWRRTR</sequence>
<reference evidence="2 3" key="1">
    <citation type="submission" date="2018-07" db="EMBL/GenBank/DDBJ databases">
        <title>Genome sequence of Roseomonas fauriae ATCC 49958.</title>
        <authorList>
            <person name="Sant'Anna F.H."/>
            <person name="Baldani J.I."/>
            <person name="Zilli J.E."/>
            <person name="Reis V.M."/>
            <person name="Hartmann A."/>
            <person name="Cruz L."/>
            <person name="de Souza E.M."/>
            <person name="de Oliveira Pedrosa F."/>
            <person name="Passaglia L.M.P."/>
        </authorList>
    </citation>
    <scope>NUCLEOTIDE SEQUENCE [LARGE SCALE GENOMIC DNA]</scope>
    <source>
        <strain evidence="2 3">ATCC 49958</strain>
    </source>
</reference>
<evidence type="ECO:0000313" key="2">
    <source>
        <dbReference type="EMBL" id="KAA0679914.1"/>
    </source>
</evidence>
<dbReference type="PANTHER" id="PTHR35519:SF2">
    <property type="entry name" value="PH DOMAIN PROTEIN"/>
    <property type="match status" value="1"/>
</dbReference>
<dbReference type="Pfam" id="PF13430">
    <property type="entry name" value="DUF4112"/>
    <property type="match status" value="1"/>
</dbReference>
<dbReference type="EMBL" id="QOKV01000021">
    <property type="protein sequence ID" value="KAA0679914.1"/>
    <property type="molecule type" value="Genomic_DNA"/>
</dbReference>
<organism evidence="2 3">
    <name type="scientific">Azospirillum brasilense</name>
    <dbReference type="NCBI Taxonomy" id="192"/>
    <lineage>
        <taxon>Bacteria</taxon>
        <taxon>Pseudomonadati</taxon>
        <taxon>Pseudomonadota</taxon>
        <taxon>Alphaproteobacteria</taxon>
        <taxon>Rhodospirillales</taxon>
        <taxon>Azospirillaceae</taxon>
        <taxon>Azospirillum</taxon>
    </lineage>
</organism>
<accession>A0A6L3AUQ8</accession>
<evidence type="ECO:0000256" key="1">
    <source>
        <dbReference type="SAM" id="MobiDB-lite"/>
    </source>
</evidence>
<protein>
    <submittedName>
        <fullName evidence="2">DUF4112 domain-containing protein</fullName>
    </submittedName>
</protein>
<evidence type="ECO:0000313" key="3">
    <source>
        <dbReference type="Proteomes" id="UP000476837"/>
    </source>
</evidence>
<dbReference type="AlphaFoldDB" id="A0A6L3AUQ8"/>
<feature type="region of interest" description="Disordered" evidence="1">
    <location>
        <begin position="126"/>
        <end position="160"/>
    </location>
</feature>
<comment type="caution">
    <text evidence="2">The sequence shown here is derived from an EMBL/GenBank/DDBJ whole genome shotgun (WGS) entry which is preliminary data.</text>
</comment>
<gene>
    <name evidence="2" type="ORF">DS837_25290</name>
</gene>
<dbReference type="InterPro" id="IPR025187">
    <property type="entry name" value="DUF4112"/>
</dbReference>
<dbReference type="RefSeq" id="WP_149167273.1">
    <property type="nucleotide sequence ID" value="NZ_QOKV01000021.1"/>
</dbReference>
<dbReference type="Proteomes" id="UP000476837">
    <property type="component" value="Unassembled WGS sequence"/>
</dbReference>
<dbReference type="PANTHER" id="PTHR35519">
    <property type="entry name" value="MEMBRANE PROTEINS"/>
    <property type="match status" value="1"/>
</dbReference>
<name>A0A6L3AUQ8_AZOBR</name>
<proteinExistence type="predicted"/>